<evidence type="ECO:0000313" key="2">
    <source>
        <dbReference type="Proteomes" id="UP000308600"/>
    </source>
</evidence>
<proteinExistence type="predicted"/>
<gene>
    <name evidence="1" type="ORF">BDN72DRAFT_856801</name>
</gene>
<keyword evidence="2" id="KW-1185">Reference proteome</keyword>
<protein>
    <submittedName>
        <fullName evidence="1">Uncharacterized protein</fullName>
    </submittedName>
</protein>
<reference evidence="1 2" key="1">
    <citation type="journal article" date="2019" name="Nat. Ecol. Evol.">
        <title>Megaphylogeny resolves global patterns of mushroom evolution.</title>
        <authorList>
            <person name="Varga T."/>
            <person name="Krizsan K."/>
            <person name="Foldi C."/>
            <person name="Dima B."/>
            <person name="Sanchez-Garcia M."/>
            <person name="Sanchez-Ramirez S."/>
            <person name="Szollosi G.J."/>
            <person name="Szarkandi J.G."/>
            <person name="Papp V."/>
            <person name="Albert L."/>
            <person name="Andreopoulos W."/>
            <person name="Angelini C."/>
            <person name="Antonin V."/>
            <person name="Barry K.W."/>
            <person name="Bougher N.L."/>
            <person name="Buchanan P."/>
            <person name="Buyck B."/>
            <person name="Bense V."/>
            <person name="Catcheside P."/>
            <person name="Chovatia M."/>
            <person name="Cooper J."/>
            <person name="Damon W."/>
            <person name="Desjardin D."/>
            <person name="Finy P."/>
            <person name="Geml J."/>
            <person name="Haridas S."/>
            <person name="Hughes K."/>
            <person name="Justo A."/>
            <person name="Karasinski D."/>
            <person name="Kautmanova I."/>
            <person name="Kiss B."/>
            <person name="Kocsube S."/>
            <person name="Kotiranta H."/>
            <person name="LaButti K.M."/>
            <person name="Lechner B.E."/>
            <person name="Liimatainen K."/>
            <person name="Lipzen A."/>
            <person name="Lukacs Z."/>
            <person name="Mihaltcheva S."/>
            <person name="Morgado L.N."/>
            <person name="Niskanen T."/>
            <person name="Noordeloos M.E."/>
            <person name="Ohm R.A."/>
            <person name="Ortiz-Santana B."/>
            <person name="Ovrebo C."/>
            <person name="Racz N."/>
            <person name="Riley R."/>
            <person name="Savchenko A."/>
            <person name="Shiryaev A."/>
            <person name="Soop K."/>
            <person name="Spirin V."/>
            <person name="Szebenyi C."/>
            <person name="Tomsovsky M."/>
            <person name="Tulloss R.E."/>
            <person name="Uehling J."/>
            <person name="Grigoriev I.V."/>
            <person name="Vagvolgyi C."/>
            <person name="Papp T."/>
            <person name="Martin F.M."/>
            <person name="Miettinen O."/>
            <person name="Hibbett D.S."/>
            <person name="Nagy L.G."/>
        </authorList>
    </citation>
    <scope>NUCLEOTIDE SEQUENCE [LARGE SCALE GENOMIC DNA]</scope>
    <source>
        <strain evidence="1 2">NL-1719</strain>
    </source>
</reference>
<evidence type="ECO:0000313" key="1">
    <source>
        <dbReference type="EMBL" id="TFK70613.1"/>
    </source>
</evidence>
<name>A0ACD3AX97_9AGAR</name>
<organism evidence="1 2">
    <name type="scientific">Pluteus cervinus</name>
    <dbReference type="NCBI Taxonomy" id="181527"/>
    <lineage>
        <taxon>Eukaryota</taxon>
        <taxon>Fungi</taxon>
        <taxon>Dikarya</taxon>
        <taxon>Basidiomycota</taxon>
        <taxon>Agaricomycotina</taxon>
        <taxon>Agaricomycetes</taxon>
        <taxon>Agaricomycetidae</taxon>
        <taxon>Agaricales</taxon>
        <taxon>Pluteineae</taxon>
        <taxon>Pluteaceae</taxon>
        <taxon>Pluteus</taxon>
    </lineage>
</organism>
<sequence length="385" mass="43625">MKDPCCRSSLLQWYIIPLGNGFLRRGGYLLQVHRTSFSGAAFTSPDRAGLAVPGVEGRTVLHFRPIVIDSSHYQSCPDQVYTASRGRPPPFYGYYNSGVLEKDPRRSQWDIFSTFAGKPKDTAGMRECYDRSYLPLTIQARRSDGVVSPSPKFPTTYATNLVGAGMIFKFNLNLDSLMRIESQDTTSKGPSEGYRIYPYANTTTPLPQPNTYVYLPCRIQEIQNEKFAITALDYWSTTTLTTYYGIGTVASRNLDLRPVGSILCLVGRETENFATDESIEMGLTVTAPFYFRTSEPGWSMQLSSSPLVHLIEFIDSNKNYDREILQGHRIRNFCRFPPRMPLPYTRRGPWLRGSDMSGLPLPAFTEHERSSKNFMSHSERVPQFI</sequence>
<accession>A0ACD3AX97</accession>
<dbReference type="EMBL" id="ML208310">
    <property type="protein sequence ID" value="TFK70613.1"/>
    <property type="molecule type" value="Genomic_DNA"/>
</dbReference>
<dbReference type="Proteomes" id="UP000308600">
    <property type="component" value="Unassembled WGS sequence"/>
</dbReference>